<feature type="compositionally biased region" description="Basic and acidic residues" evidence="1">
    <location>
        <begin position="1"/>
        <end position="21"/>
    </location>
</feature>
<evidence type="ECO:0000313" key="3">
    <source>
        <dbReference type="Proteomes" id="UP000295351"/>
    </source>
</evidence>
<feature type="region of interest" description="Disordered" evidence="1">
    <location>
        <begin position="1"/>
        <end position="59"/>
    </location>
</feature>
<feature type="compositionally biased region" description="Basic and acidic residues" evidence="1">
    <location>
        <begin position="30"/>
        <end position="47"/>
    </location>
</feature>
<dbReference type="Proteomes" id="UP000295351">
    <property type="component" value="Unassembled WGS sequence"/>
</dbReference>
<protein>
    <submittedName>
        <fullName evidence="2">Uncharacterized protein</fullName>
    </submittedName>
</protein>
<sequence>MDEKSQVSKSKEDRRRDEKKPGVIVAGPEAHARERAGKAPEGRKPKSGDVQPKSPANPS</sequence>
<dbReference type="EMBL" id="SLVX01000001">
    <property type="protein sequence ID" value="TCN48784.1"/>
    <property type="molecule type" value="Genomic_DNA"/>
</dbReference>
<dbReference type="AlphaFoldDB" id="A0A4R2D8H5"/>
<reference evidence="2 3" key="1">
    <citation type="submission" date="2019-03" db="EMBL/GenBank/DDBJ databases">
        <title>Genomic Encyclopedia of Type Strains, Phase IV (KMG-IV): sequencing the most valuable type-strain genomes for metagenomic binning, comparative biology and taxonomic classification.</title>
        <authorList>
            <person name="Goeker M."/>
        </authorList>
    </citation>
    <scope>NUCLEOTIDE SEQUENCE [LARGE SCALE GENOMIC DNA]</scope>
    <source>
        <strain evidence="2 3">DSM 18401</strain>
    </source>
</reference>
<evidence type="ECO:0000256" key="1">
    <source>
        <dbReference type="SAM" id="MobiDB-lite"/>
    </source>
</evidence>
<evidence type="ECO:0000313" key="2">
    <source>
        <dbReference type="EMBL" id="TCN48784.1"/>
    </source>
</evidence>
<organism evidence="2 3">
    <name type="scientific">Shinella granuli</name>
    <dbReference type="NCBI Taxonomy" id="323621"/>
    <lineage>
        <taxon>Bacteria</taxon>
        <taxon>Pseudomonadati</taxon>
        <taxon>Pseudomonadota</taxon>
        <taxon>Alphaproteobacteria</taxon>
        <taxon>Hyphomicrobiales</taxon>
        <taxon>Rhizobiaceae</taxon>
        <taxon>Shinella</taxon>
    </lineage>
</organism>
<proteinExistence type="predicted"/>
<name>A0A4R2D8H5_SHIGR</name>
<dbReference type="RefSeq" id="WP_133032971.1">
    <property type="nucleotide sequence ID" value="NZ_BAABEI010000012.1"/>
</dbReference>
<accession>A0A4R2D8H5</accession>
<comment type="caution">
    <text evidence="2">The sequence shown here is derived from an EMBL/GenBank/DDBJ whole genome shotgun (WGS) entry which is preliminary data.</text>
</comment>
<keyword evidence="3" id="KW-1185">Reference proteome</keyword>
<gene>
    <name evidence="2" type="ORF">EV665_101523</name>
</gene>